<proteinExistence type="inferred from homology"/>
<protein>
    <submittedName>
        <fullName evidence="6">MBL fold metallo-hydrolase</fullName>
    </submittedName>
</protein>
<dbReference type="SUPFAM" id="SSF56281">
    <property type="entry name" value="Metallo-hydrolase/oxidoreductase"/>
    <property type="match status" value="1"/>
</dbReference>
<dbReference type="Pfam" id="PF00753">
    <property type="entry name" value="Lactamase_B"/>
    <property type="match status" value="1"/>
</dbReference>
<dbReference type="InterPro" id="IPR001279">
    <property type="entry name" value="Metallo-B-lactamas"/>
</dbReference>
<geneLocation type="plasmid" evidence="6">
    <name>plasmindA</name>
</geneLocation>
<dbReference type="RefSeq" id="WP_350262443.1">
    <property type="nucleotide sequence ID" value="NZ_CP158293.1"/>
</dbReference>
<dbReference type="CDD" id="cd07720">
    <property type="entry name" value="OPHC2-like_MBL-fold"/>
    <property type="match status" value="1"/>
</dbReference>
<keyword evidence="3" id="KW-0378">Hydrolase</keyword>
<accession>A0AAU7U376</accession>
<dbReference type="Gene3D" id="3.60.15.10">
    <property type="entry name" value="Ribonuclease Z/Hydroxyacylglutathione hydrolase-like"/>
    <property type="match status" value="1"/>
</dbReference>
<evidence type="ECO:0000256" key="1">
    <source>
        <dbReference type="ARBA" id="ARBA00007749"/>
    </source>
</evidence>
<dbReference type="PANTHER" id="PTHR42978">
    <property type="entry name" value="QUORUM-QUENCHING LACTONASE YTNP-RELATED-RELATED"/>
    <property type="match status" value="1"/>
</dbReference>
<keyword evidence="4" id="KW-0862">Zinc</keyword>
<dbReference type="GO" id="GO:0016787">
    <property type="term" value="F:hydrolase activity"/>
    <property type="evidence" value="ECO:0007669"/>
    <property type="project" value="UniProtKB-KW"/>
</dbReference>
<keyword evidence="6" id="KW-0614">Plasmid</keyword>
<keyword evidence="2" id="KW-0479">Metal-binding</keyword>
<dbReference type="SMART" id="SM00849">
    <property type="entry name" value="Lactamase_B"/>
    <property type="match status" value="1"/>
</dbReference>
<evidence type="ECO:0000256" key="2">
    <source>
        <dbReference type="ARBA" id="ARBA00022723"/>
    </source>
</evidence>
<evidence type="ECO:0000256" key="4">
    <source>
        <dbReference type="ARBA" id="ARBA00022833"/>
    </source>
</evidence>
<dbReference type="EMBL" id="CP158293">
    <property type="protein sequence ID" value="XBV47408.1"/>
    <property type="molecule type" value="Genomic_DNA"/>
</dbReference>
<evidence type="ECO:0000313" key="6">
    <source>
        <dbReference type="EMBL" id="XBV47408.1"/>
    </source>
</evidence>
<dbReference type="PANTHER" id="PTHR42978:SF6">
    <property type="entry name" value="QUORUM-QUENCHING LACTONASE YTNP-RELATED"/>
    <property type="match status" value="1"/>
</dbReference>
<dbReference type="GO" id="GO:0046872">
    <property type="term" value="F:metal ion binding"/>
    <property type="evidence" value="ECO:0007669"/>
    <property type="project" value="UniProtKB-KW"/>
</dbReference>
<feature type="domain" description="Metallo-beta-lactamase" evidence="5">
    <location>
        <begin position="55"/>
        <end position="256"/>
    </location>
</feature>
<reference evidence="6" key="1">
    <citation type="submission" date="2024-06" db="EMBL/GenBank/DDBJ databases">
        <title>Multiomics insights into the TNT degradation mechanism by Pantoea sp. BJ2 isolated from an ammunition destruction site.</title>
        <authorList>
            <person name="Luo J."/>
        </authorList>
    </citation>
    <scope>NUCLEOTIDE SEQUENCE</scope>
    <source>
        <strain evidence="6">BJ2</strain>
        <plasmid evidence="6">plasmindA</plasmid>
    </source>
</reference>
<organism evidence="6">
    <name type="scientific">Pantoea sp. BJ2</name>
    <dbReference type="NCBI Taxonomy" id="3141322"/>
    <lineage>
        <taxon>Bacteria</taxon>
        <taxon>Pseudomonadati</taxon>
        <taxon>Pseudomonadota</taxon>
        <taxon>Gammaproteobacteria</taxon>
        <taxon>Enterobacterales</taxon>
        <taxon>Erwiniaceae</taxon>
        <taxon>Pantoea</taxon>
    </lineage>
</organism>
<evidence type="ECO:0000256" key="3">
    <source>
        <dbReference type="ARBA" id="ARBA00022801"/>
    </source>
</evidence>
<comment type="similarity">
    <text evidence="1">Belongs to the metallo-beta-lactamase superfamily.</text>
</comment>
<evidence type="ECO:0000259" key="5">
    <source>
        <dbReference type="SMART" id="SM00849"/>
    </source>
</evidence>
<dbReference type="InterPro" id="IPR051013">
    <property type="entry name" value="MBL_superfamily_lactonases"/>
</dbReference>
<name>A0AAU7U376_9GAMM</name>
<dbReference type="InterPro" id="IPR036866">
    <property type="entry name" value="RibonucZ/Hydroxyglut_hydro"/>
</dbReference>
<gene>
    <name evidence="6" type="ORF">AAF463_20290</name>
</gene>
<sequence length="278" mass="30672">MLTNLFSARDIGNYKVTALSDGVMKASLSLLSGIEPEAAVNIQQHAGIKAADDIQINSYLIRGAGRIILIDSGMGNLNHIGGELRRNLLLSGIMPDEVDTVLLTHAHPDHIGGLLDENGRPAYRNAALYISKAEANFWLDNEKLTSLSERALMNGSLFRRTFEAYSTVRFTEETAIAEDITAVSLTGHTPGHSGYLIDSRDEKLLIWGDITHYPHIQIAHPQVSIAFDYDPDQAEQTRRAILERASRENLLIAGMHLGVSGFAYIRSPSEGHYFLEYV</sequence>
<dbReference type="AlphaFoldDB" id="A0AAU7U376"/>